<organism evidence="1 2">
    <name type="scientific">Clostridium tagluense</name>
    <dbReference type="NCBI Taxonomy" id="360422"/>
    <lineage>
        <taxon>Bacteria</taxon>
        <taxon>Bacillati</taxon>
        <taxon>Bacillota</taxon>
        <taxon>Clostridia</taxon>
        <taxon>Eubacteriales</taxon>
        <taxon>Clostridiaceae</taxon>
        <taxon>Clostridium</taxon>
    </lineage>
</organism>
<keyword evidence="2" id="KW-1185">Reference proteome</keyword>
<reference evidence="1 2" key="1">
    <citation type="submission" date="2018-11" db="EMBL/GenBank/DDBJ databases">
        <title>Genome sequencing and assembly of Clostridium tagluense strain A121.</title>
        <authorList>
            <person name="Murakami T."/>
            <person name="Segawa T."/>
            <person name="Shcherbakova V.A."/>
            <person name="Mori H."/>
            <person name="Yoshimura Y."/>
        </authorList>
    </citation>
    <scope>NUCLEOTIDE SEQUENCE [LARGE SCALE GENOMIC DNA]</scope>
    <source>
        <strain evidence="1 2">A121</strain>
    </source>
</reference>
<dbReference type="Proteomes" id="UP000287872">
    <property type="component" value="Unassembled WGS sequence"/>
</dbReference>
<dbReference type="RefSeq" id="WP_125005079.1">
    <property type="nucleotide sequence ID" value="NZ_BHYK01000032.1"/>
</dbReference>
<evidence type="ECO:0000313" key="2">
    <source>
        <dbReference type="Proteomes" id="UP000287872"/>
    </source>
</evidence>
<gene>
    <name evidence="1" type="ORF">Ctaglu_40270</name>
</gene>
<comment type="caution">
    <text evidence="1">The sequence shown here is derived from an EMBL/GenBank/DDBJ whole genome shotgun (WGS) entry which is preliminary data.</text>
</comment>
<sequence>MRVSKEILEVLALNDMYIRECKGNKWVKYIIGRNGRMGEEYFRTTTNIKFYLGMLRYEFTEEDGKRCLQESKYSLEDIKRERKINEKLKNELTEEEFKIYCGLNQKSIENIAEQVALQVNQAKRLKI</sequence>
<dbReference type="AlphaFoldDB" id="A0A401USB5"/>
<evidence type="ECO:0000313" key="1">
    <source>
        <dbReference type="EMBL" id="GCD12404.1"/>
    </source>
</evidence>
<accession>A0A401USB5</accession>
<name>A0A401USB5_9CLOT</name>
<proteinExistence type="predicted"/>
<dbReference type="EMBL" id="BHYK01000032">
    <property type="protein sequence ID" value="GCD12404.1"/>
    <property type="molecule type" value="Genomic_DNA"/>
</dbReference>
<protein>
    <submittedName>
        <fullName evidence="1">Uncharacterized protein</fullName>
    </submittedName>
</protein>